<geneLocation type="plasmid" evidence="1 2">
    <name>pHLAC01</name>
</geneLocation>
<keyword evidence="1" id="KW-0614">Plasmid</keyword>
<keyword evidence="2" id="KW-1185">Reference proteome</keyword>
<proteinExistence type="predicted"/>
<evidence type="ECO:0000313" key="2">
    <source>
        <dbReference type="Proteomes" id="UP000000740"/>
    </source>
</evidence>
<name>B9LX28_HALLT</name>
<reference evidence="1 2" key="1">
    <citation type="journal article" date="2016" name="Stand. Genomic Sci.">
        <title>Complete genome sequence of the Antarctic Halorubrum lacusprofundi type strain ACAM 34.</title>
        <authorList>
            <person name="Anderson I.J."/>
            <person name="DasSarma P."/>
            <person name="Lucas S."/>
            <person name="Copeland A."/>
            <person name="Lapidus A."/>
            <person name="Del Rio T.G."/>
            <person name="Tice H."/>
            <person name="Dalin E."/>
            <person name="Bruce D.C."/>
            <person name="Goodwin L."/>
            <person name="Pitluck S."/>
            <person name="Sims D."/>
            <person name="Brettin T.S."/>
            <person name="Detter J.C."/>
            <person name="Han C.S."/>
            <person name="Larimer F."/>
            <person name="Hauser L."/>
            <person name="Land M."/>
            <person name="Ivanova N."/>
            <person name="Richardson P."/>
            <person name="Cavicchioli R."/>
            <person name="DasSarma S."/>
            <person name="Woese C.R."/>
            <person name="Kyrpides N.C."/>
        </authorList>
    </citation>
    <scope>NUCLEOTIDE SEQUENCE [LARGE SCALE GENOMIC DNA]</scope>
    <source>
        <strain evidence="2">ATCC 49239 / DSM 5036 / JCM 8891 / ACAM 34</strain>
    </source>
</reference>
<dbReference type="HOGENOM" id="CLU_3338330_0_0_2"/>
<dbReference type="AlphaFoldDB" id="B9LX28"/>
<sequence length="37" mass="4573">MGELITMMHYINKPKIEYIGKQKRKTHQHYLHSYRKA</sequence>
<organism evidence="1 2">
    <name type="scientific">Halorubrum lacusprofundi (strain ATCC 49239 / DSM 5036 / JCM 8891 / ACAM 34)</name>
    <dbReference type="NCBI Taxonomy" id="416348"/>
    <lineage>
        <taxon>Archaea</taxon>
        <taxon>Methanobacteriati</taxon>
        <taxon>Methanobacteriota</taxon>
        <taxon>Stenosarchaea group</taxon>
        <taxon>Halobacteria</taxon>
        <taxon>Halobacteriales</taxon>
        <taxon>Haloferacaceae</taxon>
        <taxon>Halorubrum</taxon>
    </lineage>
</organism>
<protein>
    <submittedName>
        <fullName evidence="1">Uncharacterized protein</fullName>
    </submittedName>
</protein>
<evidence type="ECO:0000313" key="1">
    <source>
        <dbReference type="EMBL" id="ACM59019.1"/>
    </source>
</evidence>
<accession>B9LX28</accession>
<dbReference type="Proteomes" id="UP000000740">
    <property type="component" value="Plasmid pHLAC01"/>
</dbReference>
<dbReference type="KEGG" id="hla:Hlac_3511"/>
<dbReference type="EMBL" id="CP001367">
    <property type="protein sequence ID" value="ACM59019.1"/>
    <property type="molecule type" value="Genomic_DNA"/>
</dbReference>
<gene>
    <name evidence="1" type="ordered locus">Hlac_3511</name>
</gene>